<dbReference type="GO" id="GO:0008483">
    <property type="term" value="F:transaminase activity"/>
    <property type="evidence" value="ECO:0007669"/>
    <property type="project" value="TreeGrafter"/>
</dbReference>
<dbReference type="Pfam" id="PF01041">
    <property type="entry name" value="DegT_DnrJ_EryC1"/>
    <property type="match status" value="1"/>
</dbReference>
<dbReference type="GO" id="GO:0000271">
    <property type="term" value="P:polysaccharide biosynthetic process"/>
    <property type="evidence" value="ECO:0007669"/>
    <property type="project" value="TreeGrafter"/>
</dbReference>
<feature type="non-terminal residue" evidence="1">
    <location>
        <position position="130"/>
    </location>
</feature>
<proteinExistence type="predicted"/>
<organism evidence="1">
    <name type="scientific">marine metagenome</name>
    <dbReference type="NCBI Taxonomy" id="408172"/>
    <lineage>
        <taxon>unclassified sequences</taxon>
        <taxon>metagenomes</taxon>
        <taxon>ecological metagenomes</taxon>
    </lineage>
</organism>
<reference evidence="1" key="1">
    <citation type="submission" date="2018-05" db="EMBL/GenBank/DDBJ databases">
        <authorList>
            <person name="Lanie J.A."/>
            <person name="Ng W.-L."/>
            <person name="Kazmierczak K.M."/>
            <person name="Andrzejewski T.M."/>
            <person name="Davidsen T.M."/>
            <person name="Wayne K.J."/>
            <person name="Tettelin H."/>
            <person name="Glass J.I."/>
            <person name="Rusch D."/>
            <person name="Podicherti R."/>
            <person name="Tsui H.-C.T."/>
            <person name="Winkler M.E."/>
        </authorList>
    </citation>
    <scope>NUCLEOTIDE SEQUENCE</scope>
</reference>
<dbReference type="InterPro" id="IPR015421">
    <property type="entry name" value="PyrdxlP-dep_Trfase_major"/>
</dbReference>
<dbReference type="EMBL" id="UINC01181806">
    <property type="protein sequence ID" value="SVD91692.1"/>
    <property type="molecule type" value="Genomic_DNA"/>
</dbReference>
<name>A0A382Z868_9ZZZZ</name>
<dbReference type="AlphaFoldDB" id="A0A382Z868"/>
<dbReference type="GO" id="GO:0030170">
    <property type="term" value="F:pyridoxal phosphate binding"/>
    <property type="evidence" value="ECO:0007669"/>
    <property type="project" value="TreeGrafter"/>
</dbReference>
<dbReference type="PANTHER" id="PTHR30244">
    <property type="entry name" value="TRANSAMINASE"/>
    <property type="match status" value="1"/>
</dbReference>
<dbReference type="Gene3D" id="3.40.640.10">
    <property type="entry name" value="Type I PLP-dependent aspartate aminotransferase-like (Major domain)"/>
    <property type="match status" value="1"/>
</dbReference>
<dbReference type="PANTHER" id="PTHR30244:SF34">
    <property type="entry name" value="DTDP-4-AMINO-4,6-DIDEOXYGALACTOSE TRANSAMINASE"/>
    <property type="match status" value="1"/>
</dbReference>
<dbReference type="SUPFAM" id="SSF53383">
    <property type="entry name" value="PLP-dependent transferases"/>
    <property type="match status" value="1"/>
</dbReference>
<accession>A0A382Z868</accession>
<protein>
    <recommendedName>
        <fullName evidence="2">Aminotransferase class I/classII domain-containing protein</fullName>
    </recommendedName>
</protein>
<dbReference type="InterPro" id="IPR000653">
    <property type="entry name" value="DegT/StrS_aminotransferase"/>
</dbReference>
<sequence length="130" mass="14006">MFRYGLGGECDKFEADWSAHVGVKYTRMARSGTAALYTALVGLGIGPGDQVVVPAYTYMATALAVLAAGAIPVIADIDESLTLSATDLERRLTKHTRAVIPVHMVGLPCDMKSIMKVARRYKLMVLEDAC</sequence>
<evidence type="ECO:0008006" key="2">
    <source>
        <dbReference type="Google" id="ProtNLM"/>
    </source>
</evidence>
<gene>
    <name evidence="1" type="ORF">METZ01_LOCUS444546</name>
</gene>
<evidence type="ECO:0000313" key="1">
    <source>
        <dbReference type="EMBL" id="SVD91692.1"/>
    </source>
</evidence>
<dbReference type="InterPro" id="IPR015424">
    <property type="entry name" value="PyrdxlP-dep_Trfase"/>
</dbReference>